<evidence type="ECO:0000313" key="1">
    <source>
        <dbReference type="EMBL" id="SHF43456.1"/>
    </source>
</evidence>
<accession>A0A1M5BM28</accession>
<evidence type="ECO:0000313" key="2">
    <source>
        <dbReference type="Proteomes" id="UP000184245"/>
    </source>
</evidence>
<dbReference type="OrthoDB" id="2738at2"/>
<gene>
    <name evidence="1" type="ORF">SAMN02745158_03715</name>
</gene>
<dbReference type="AlphaFoldDB" id="A0A1M5BM28"/>
<organism evidence="1 2">
    <name type="scientific">Lactonifactor longoviformis DSM 17459</name>
    <dbReference type="NCBI Taxonomy" id="1122155"/>
    <lineage>
        <taxon>Bacteria</taxon>
        <taxon>Bacillati</taxon>
        <taxon>Bacillota</taxon>
        <taxon>Clostridia</taxon>
        <taxon>Eubacteriales</taxon>
        <taxon>Clostridiaceae</taxon>
        <taxon>Lactonifactor</taxon>
    </lineage>
</organism>
<sequence>MQFYEKLIFLLNLTQVTNRTLARELKVDPSLISRLRTGARGVPKNKEHIKAMSSFFAKRCTTQYQKQALSGMLGIKQALTMKKELLTEVLYYWLCGETDEVGRFIRTFETLSIEDGEAAPMPETATARAESRAFYGNDGKRAAARAVYQHLLTLKKPYTIYLFSDEDDSWISEDFEFSGSLQKWGLTLCHRGFRFCQIAPPASQVNMAFDSLIRWLPIYLTRKVTTYVYPRLRDNVHRCTLLVVPGEIAMTSASIAHQQSGGATLITTDKRLTHTHASRFQDYLSLCRPMQNIYTTSEKLMQCFSRFLSLGAARIQKVSSLSAETAPPELMAYCIDHIEQPNLKKLGSMYLQEFHLIEENWKKHDFIDIACLASAEDVRNGKVPIILSYGEGPPLYYTPEIYVMHLRNILRILENFENYHFIPIDPRVEKEGTLMVKDGQLALLVRTSQPLTVFEISQPEIVQLCQEHLLKIADRAGYTGVFRAKVKSQIKERIRELLA</sequence>
<keyword evidence="2" id="KW-1185">Reference proteome</keyword>
<dbReference type="EMBL" id="FQVI01000028">
    <property type="protein sequence ID" value="SHF43456.1"/>
    <property type="molecule type" value="Genomic_DNA"/>
</dbReference>
<reference evidence="1 2" key="1">
    <citation type="submission" date="2016-11" db="EMBL/GenBank/DDBJ databases">
        <authorList>
            <person name="Jaros S."/>
            <person name="Januszkiewicz K."/>
            <person name="Wedrychowicz H."/>
        </authorList>
    </citation>
    <scope>NUCLEOTIDE SEQUENCE [LARGE SCALE GENOMIC DNA]</scope>
    <source>
        <strain evidence="1 2">DSM 17459</strain>
    </source>
</reference>
<name>A0A1M5BM28_9CLOT</name>
<proteinExistence type="predicted"/>
<protein>
    <submittedName>
        <fullName evidence="1">Uncharacterized protein</fullName>
    </submittedName>
</protein>
<dbReference type="STRING" id="1122155.SAMN02745158_03715"/>
<dbReference type="Proteomes" id="UP000184245">
    <property type="component" value="Unassembled WGS sequence"/>
</dbReference>
<dbReference type="RefSeq" id="WP_072854271.1">
    <property type="nucleotide sequence ID" value="NZ_FQVI01000028.1"/>
</dbReference>